<dbReference type="Proteomes" id="UP000270094">
    <property type="component" value="Unassembled WGS sequence"/>
</dbReference>
<accession>A0A3P7J0I5</accession>
<proteinExistence type="predicted"/>
<dbReference type="InterPro" id="IPR036179">
    <property type="entry name" value="Ig-like_dom_sf"/>
</dbReference>
<dbReference type="InterPro" id="IPR013783">
    <property type="entry name" value="Ig-like_fold"/>
</dbReference>
<name>A0A3P7J0I5_STRVU</name>
<evidence type="ECO:0000313" key="3">
    <source>
        <dbReference type="Proteomes" id="UP000270094"/>
    </source>
</evidence>
<dbReference type="Pfam" id="PF07679">
    <property type="entry name" value="I-set"/>
    <property type="match status" value="1"/>
</dbReference>
<dbReference type="SUPFAM" id="SSF48726">
    <property type="entry name" value="Immunoglobulin"/>
    <property type="match status" value="1"/>
</dbReference>
<evidence type="ECO:0000259" key="1">
    <source>
        <dbReference type="PROSITE" id="PS50835"/>
    </source>
</evidence>
<feature type="domain" description="Ig-like" evidence="1">
    <location>
        <begin position="2"/>
        <end position="93"/>
    </location>
</feature>
<evidence type="ECO:0000313" key="2">
    <source>
        <dbReference type="EMBL" id="VDM73049.1"/>
    </source>
</evidence>
<feature type="non-terminal residue" evidence="2">
    <location>
        <position position="1"/>
    </location>
</feature>
<protein>
    <recommendedName>
        <fullName evidence="1">Ig-like domain-containing protein</fullName>
    </recommendedName>
</protein>
<dbReference type="AlphaFoldDB" id="A0A3P7J0I5"/>
<organism evidence="2 3">
    <name type="scientific">Strongylus vulgaris</name>
    <name type="common">Blood worm</name>
    <dbReference type="NCBI Taxonomy" id="40348"/>
    <lineage>
        <taxon>Eukaryota</taxon>
        <taxon>Metazoa</taxon>
        <taxon>Ecdysozoa</taxon>
        <taxon>Nematoda</taxon>
        <taxon>Chromadorea</taxon>
        <taxon>Rhabditida</taxon>
        <taxon>Rhabditina</taxon>
        <taxon>Rhabditomorpha</taxon>
        <taxon>Strongyloidea</taxon>
        <taxon>Strongylidae</taxon>
        <taxon>Strongylus</taxon>
    </lineage>
</organism>
<sequence>KPEFEKASVDQYTIVDGRSREVELLCPVAASNPPAVLFTFYREGNELNDPSKYNVTMDKYHKWAKLRIFDVDEEDLDEYRCEVNNGKAKSTMTIHLKETSMKNVIIKNNEHSFIRS</sequence>
<gene>
    <name evidence="2" type="ORF">SVUK_LOCUS8047</name>
</gene>
<dbReference type="OrthoDB" id="9355041at2759"/>
<reference evidence="2 3" key="1">
    <citation type="submission" date="2018-11" db="EMBL/GenBank/DDBJ databases">
        <authorList>
            <consortium name="Pathogen Informatics"/>
        </authorList>
    </citation>
    <scope>NUCLEOTIDE SEQUENCE [LARGE SCALE GENOMIC DNA]</scope>
</reference>
<dbReference type="EMBL" id="UYYB01028613">
    <property type="protein sequence ID" value="VDM73049.1"/>
    <property type="molecule type" value="Genomic_DNA"/>
</dbReference>
<dbReference type="PROSITE" id="PS50835">
    <property type="entry name" value="IG_LIKE"/>
    <property type="match status" value="1"/>
</dbReference>
<dbReference type="InterPro" id="IPR007110">
    <property type="entry name" value="Ig-like_dom"/>
</dbReference>
<dbReference type="Gene3D" id="2.60.40.10">
    <property type="entry name" value="Immunoglobulins"/>
    <property type="match status" value="1"/>
</dbReference>
<dbReference type="InterPro" id="IPR013098">
    <property type="entry name" value="Ig_I-set"/>
</dbReference>
<keyword evidence="3" id="KW-1185">Reference proteome</keyword>